<dbReference type="SUPFAM" id="SSF53756">
    <property type="entry name" value="UDP-Glycosyltransferase/glycogen phosphorylase"/>
    <property type="match status" value="1"/>
</dbReference>
<feature type="non-terminal residue" evidence="2">
    <location>
        <position position="1"/>
    </location>
</feature>
<dbReference type="GO" id="GO:0008194">
    <property type="term" value="F:UDP-glycosyltransferase activity"/>
    <property type="evidence" value="ECO:0007669"/>
    <property type="project" value="InterPro"/>
</dbReference>
<keyword evidence="1" id="KW-0808">Transferase</keyword>
<proteinExistence type="predicted"/>
<accession>A0AAW0Y9X2</accession>
<protein>
    <submittedName>
        <fullName evidence="2">Uncharacterized protein</fullName>
    </submittedName>
</protein>
<dbReference type="InterPro" id="IPR002213">
    <property type="entry name" value="UDP_glucos_trans"/>
</dbReference>
<dbReference type="Proteomes" id="UP001445076">
    <property type="component" value="Unassembled WGS sequence"/>
</dbReference>
<dbReference type="Pfam" id="PF00201">
    <property type="entry name" value="UDPGT"/>
    <property type="match status" value="1"/>
</dbReference>
<sequence>VTFVTGFRASYSRTRIREVFVPDTDIFSKFPNRFTTSHFSSVFQVLPLASEYCGKAIRTQELQQVQVEKFDLVMLSVVFSECLYSLINKLQVPYIHMVPNMLLESMSDLAGNPQFPSTVGSFLLDLGHPLTFTGRMINTLSHILYSAITMHYIIPRMAVEGDIDTTRLRDIRLNGSLVIVNRYSKPPVS</sequence>
<gene>
    <name evidence="2" type="ORF">OTU49_015916</name>
</gene>
<evidence type="ECO:0000313" key="3">
    <source>
        <dbReference type="Proteomes" id="UP001445076"/>
    </source>
</evidence>
<keyword evidence="3" id="KW-1185">Reference proteome</keyword>
<name>A0AAW0Y9X2_CHEQU</name>
<dbReference type="AlphaFoldDB" id="A0AAW0Y9X2"/>
<evidence type="ECO:0000313" key="2">
    <source>
        <dbReference type="EMBL" id="KAK8748645.1"/>
    </source>
</evidence>
<comment type="caution">
    <text evidence="2">The sequence shown here is derived from an EMBL/GenBank/DDBJ whole genome shotgun (WGS) entry which is preliminary data.</text>
</comment>
<evidence type="ECO:0000256" key="1">
    <source>
        <dbReference type="ARBA" id="ARBA00022679"/>
    </source>
</evidence>
<organism evidence="2 3">
    <name type="scientific">Cherax quadricarinatus</name>
    <name type="common">Australian red claw crayfish</name>
    <dbReference type="NCBI Taxonomy" id="27406"/>
    <lineage>
        <taxon>Eukaryota</taxon>
        <taxon>Metazoa</taxon>
        <taxon>Ecdysozoa</taxon>
        <taxon>Arthropoda</taxon>
        <taxon>Crustacea</taxon>
        <taxon>Multicrustacea</taxon>
        <taxon>Malacostraca</taxon>
        <taxon>Eumalacostraca</taxon>
        <taxon>Eucarida</taxon>
        <taxon>Decapoda</taxon>
        <taxon>Pleocyemata</taxon>
        <taxon>Astacidea</taxon>
        <taxon>Parastacoidea</taxon>
        <taxon>Parastacidae</taxon>
        <taxon>Cherax</taxon>
    </lineage>
</organism>
<reference evidence="2 3" key="1">
    <citation type="journal article" date="2024" name="BMC Genomics">
        <title>Genome assembly of redclaw crayfish (Cherax quadricarinatus) provides insights into its immune adaptation and hypoxia tolerance.</title>
        <authorList>
            <person name="Liu Z."/>
            <person name="Zheng J."/>
            <person name="Li H."/>
            <person name="Fang K."/>
            <person name="Wang S."/>
            <person name="He J."/>
            <person name="Zhou D."/>
            <person name="Weng S."/>
            <person name="Chi M."/>
            <person name="Gu Z."/>
            <person name="He J."/>
            <person name="Li F."/>
            <person name="Wang M."/>
        </authorList>
    </citation>
    <scope>NUCLEOTIDE SEQUENCE [LARGE SCALE GENOMIC DNA]</scope>
    <source>
        <strain evidence="2">ZL_2023a</strain>
    </source>
</reference>
<dbReference type="EMBL" id="JARKIK010000011">
    <property type="protein sequence ID" value="KAK8748645.1"/>
    <property type="molecule type" value="Genomic_DNA"/>
</dbReference>